<name>A0A7R6SYA6_9BACT</name>
<feature type="transmembrane region" description="Helical" evidence="3">
    <location>
        <begin position="367"/>
        <end position="389"/>
    </location>
</feature>
<dbReference type="SMART" id="SM00028">
    <property type="entry name" value="TPR"/>
    <property type="match status" value="2"/>
</dbReference>
<dbReference type="KEGG" id="thyd:TTHT_0026"/>
<keyword evidence="5" id="KW-1185">Reference proteome</keyword>
<dbReference type="AlphaFoldDB" id="A0A7R6SYA6"/>
<keyword evidence="1" id="KW-0677">Repeat</keyword>
<feature type="transmembrane region" description="Helical" evidence="3">
    <location>
        <begin position="143"/>
        <end position="160"/>
    </location>
</feature>
<dbReference type="RefSeq" id="WP_201328011.1">
    <property type="nucleotide sequence ID" value="NZ_AP017470.1"/>
</dbReference>
<dbReference type="InterPro" id="IPR019734">
    <property type="entry name" value="TPR_rpt"/>
</dbReference>
<feature type="transmembrane region" description="Helical" evidence="3">
    <location>
        <begin position="112"/>
        <end position="137"/>
    </location>
</feature>
<dbReference type="InterPro" id="IPR011990">
    <property type="entry name" value="TPR-like_helical_dom_sf"/>
</dbReference>
<keyword evidence="2" id="KW-0802">TPR repeat</keyword>
<dbReference type="PANTHER" id="PTHR44227:SF3">
    <property type="entry name" value="PROTEIN O-MANNOSYL-TRANSFERASE TMTC4"/>
    <property type="match status" value="1"/>
</dbReference>
<reference evidence="4 5" key="1">
    <citation type="journal article" date="2012" name="Extremophiles">
        <title>Thermotomaculum hydrothermale gen. nov., sp. nov., a novel heterotrophic thermophile within the phylum Acidobacteria from a deep-sea hydrothermal vent chimney in the Southern Okinawa Trough.</title>
        <authorList>
            <person name="Izumi H."/>
            <person name="Nunoura T."/>
            <person name="Miyazaki M."/>
            <person name="Mino S."/>
            <person name="Toki T."/>
            <person name="Takai K."/>
            <person name="Sako Y."/>
            <person name="Sawabe T."/>
            <person name="Nakagawa S."/>
        </authorList>
    </citation>
    <scope>NUCLEOTIDE SEQUENCE [LARGE SCALE GENOMIC DNA]</scope>
    <source>
        <strain evidence="4 5">AC55</strain>
    </source>
</reference>
<evidence type="ECO:0000313" key="4">
    <source>
        <dbReference type="EMBL" id="BBB31680.1"/>
    </source>
</evidence>
<feature type="transmembrane region" description="Helical" evidence="3">
    <location>
        <begin position="312"/>
        <end position="330"/>
    </location>
</feature>
<feature type="transmembrane region" description="Helical" evidence="3">
    <location>
        <begin position="12"/>
        <end position="33"/>
    </location>
</feature>
<feature type="transmembrane region" description="Helical" evidence="3">
    <location>
        <begin position="246"/>
        <end position="269"/>
    </location>
</feature>
<feature type="transmembrane region" description="Helical" evidence="3">
    <location>
        <begin position="289"/>
        <end position="305"/>
    </location>
</feature>
<feature type="transmembrane region" description="Helical" evidence="3">
    <location>
        <begin position="204"/>
        <end position="225"/>
    </location>
</feature>
<dbReference type="EMBL" id="AP017470">
    <property type="protein sequence ID" value="BBB31680.1"/>
    <property type="molecule type" value="Genomic_DNA"/>
</dbReference>
<organism evidence="4 5">
    <name type="scientific">Thermotomaculum hydrothermale</name>
    <dbReference type="NCBI Taxonomy" id="981385"/>
    <lineage>
        <taxon>Bacteria</taxon>
        <taxon>Pseudomonadati</taxon>
        <taxon>Acidobacteriota</taxon>
        <taxon>Holophagae</taxon>
        <taxon>Thermotomaculales</taxon>
        <taxon>Thermotomaculaceae</taxon>
        <taxon>Thermotomaculum</taxon>
    </lineage>
</organism>
<feature type="transmembrane region" description="Helical" evidence="3">
    <location>
        <begin position="167"/>
        <end position="198"/>
    </location>
</feature>
<keyword evidence="3" id="KW-1133">Transmembrane helix</keyword>
<dbReference type="SUPFAM" id="SSF48452">
    <property type="entry name" value="TPR-like"/>
    <property type="match status" value="1"/>
</dbReference>
<dbReference type="PANTHER" id="PTHR44227">
    <property type="match status" value="1"/>
</dbReference>
<keyword evidence="3" id="KW-0472">Membrane</keyword>
<evidence type="ECO:0000256" key="2">
    <source>
        <dbReference type="ARBA" id="ARBA00022803"/>
    </source>
</evidence>
<proteinExistence type="predicted"/>
<keyword evidence="3" id="KW-0812">Transmembrane</keyword>
<sequence>MEKLYQNRRIIFVLSAILIFVCYLSFLFAPFYFDDFYNIVHNPYLNSPISSLKCNLGGSRPLAYLWFYMDKTIFGLNPFYFRMENIIGHLLNFILVFNVIKKLTSKYGDKDSFLISFFTALLWGLHPINSQSVAYIVQRMNEVAVFFTLAGFLFYLDFVNNRKIRDLFFVVICLILGLGFKETAILLIPLCLLHYFLFVDKKKAIFGLVLFVIISLSIVLFLPQFQKVLPLDYLIGKQVNDKHFTIFQKFITSFKVIIDYIIVFVFPLFKNIHLYYDFAIEKNLFSAKVLFPLIFILLCLGFAVYQYKKDKLMSFSIFAFFFLLFPENSFLPLDIAYQHRMYLPSVFLSLIVVVLFFKFLKKDRFVLVLSFMLIFLAINLVVRGVVFSIPEKFYKNEINHAPDNVKIYINAAKNLIEAGDLEDAYFYLKRGIKRFPDNALLATNMGLYYAKTGDLSRAIYWYKRAERKDNPFLKEVHWSLAILFLEKHDFNNAKKYINILKKENFAKEKIEFLENKVIEFYSAEATSE</sequence>
<protein>
    <recommendedName>
        <fullName evidence="6">Tetratricopeptide repeat protein</fullName>
    </recommendedName>
</protein>
<accession>A0A7R6SYA6</accession>
<evidence type="ECO:0000256" key="3">
    <source>
        <dbReference type="SAM" id="Phobius"/>
    </source>
</evidence>
<feature type="transmembrane region" description="Helical" evidence="3">
    <location>
        <begin position="342"/>
        <end position="360"/>
    </location>
</feature>
<dbReference type="Gene3D" id="1.25.40.10">
    <property type="entry name" value="Tetratricopeptide repeat domain"/>
    <property type="match status" value="1"/>
</dbReference>
<dbReference type="InterPro" id="IPR052346">
    <property type="entry name" value="O-mannosyl-transferase_TMTC"/>
</dbReference>
<dbReference type="Proteomes" id="UP000595564">
    <property type="component" value="Chromosome"/>
</dbReference>
<evidence type="ECO:0000256" key="1">
    <source>
        <dbReference type="ARBA" id="ARBA00022737"/>
    </source>
</evidence>
<gene>
    <name evidence="4" type="ORF">TTHT_0026</name>
</gene>
<evidence type="ECO:0008006" key="6">
    <source>
        <dbReference type="Google" id="ProtNLM"/>
    </source>
</evidence>
<evidence type="ECO:0000313" key="5">
    <source>
        <dbReference type="Proteomes" id="UP000595564"/>
    </source>
</evidence>
<feature type="transmembrane region" description="Helical" evidence="3">
    <location>
        <begin position="79"/>
        <end position="100"/>
    </location>
</feature>